<evidence type="ECO:0000256" key="2">
    <source>
        <dbReference type="ARBA" id="ARBA00022977"/>
    </source>
</evidence>
<dbReference type="GO" id="GO:0005737">
    <property type="term" value="C:cytoplasm"/>
    <property type="evidence" value="ECO:0007669"/>
    <property type="project" value="TreeGrafter"/>
</dbReference>
<dbReference type="eggNOG" id="COG0352">
    <property type="taxonomic scope" value="Bacteria"/>
</dbReference>
<organism evidence="5">
    <name type="scientific">Wolinella succinogenes (strain ATCC 29543 / DSM 1740 / CCUG 13145 / JCM 31913 / LMG 7466 / NCTC 11488 / FDC 602W)</name>
    <name type="common">Vibrio succinogenes</name>
    <dbReference type="NCBI Taxonomy" id="273121"/>
    <lineage>
        <taxon>Bacteria</taxon>
        <taxon>Pseudomonadati</taxon>
        <taxon>Campylobacterota</taxon>
        <taxon>Epsilonproteobacteria</taxon>
        <taxon>Campylobacterales</taxon>
        <taxon>Helicobacteraceae</taxon>
        <taxon>Wolinella</taxon>
    </lineage>
</organism>
<dbReference type="SUPFAM" id="SSF51391">
    <property type="entry name" value="Thiamin phosphate synthase"/>
    <property type="match status" value="1"/>
</dbReference>
<dbReference type="InterPro" id="IPR022998">
    <property type="entry name" value="ThiamineP_synth_TenI"/>
</dbReference>
<dbReference type="AlphaFoldDB" id="Q7MSL8"/>
<dbReference type="Proteomes" id="UP000000422">
    <property type="component" value="Chromosome"/>
</dbReference>
<keyword evidence="2" id="KW-0784">Thiamine biosynthesis</keyword>
<dbReference type="RefSeq" id="WP_011138272.1">
    <property type="nucleotide sequence ID" value="NC_005090.1"/>
</dbReference>
<dbReference type="KEGG" id="wsu:WS0320"/>
<dbReference type="InterPro" id="IPR036206">
    <property type="entry name" value="ThiamineP_synth_sf"/>
</dbReference>
<keyword evidence="5" id="KW-1185">Reference proteome</keyword>
<dbReference type="PANTHER" id="PTHR20857">
    <property type="entry name" value="THIAMINE-PHOSPHATE PYROPHOSPHORYLASE"/>
    <property type="match status" value="1"/>
</dbReference>
<comment type="pathway">
    <text evidence="1">Cofactor biosynthesis; thiamine diphosphate biosynthesis.</text>
</comment>
<dbReference type="InterPro" id="IPR013785">
    <property type="entry name" value="Aldolase_TIM"/>
</dbReference>
<evidence type="ECO:0000256" key="1">
    <source>
        <dbReference type="ARBA" id="ARBA00004948"/>
    </source>
</evidence>
<sequence>MKSYLITDPALYPSAPPLFQNYLREIFHLHHPHCACLRDSKESRRELLAPLFVKACQECGVIPLLNSDIKMALAHGFEGVHLKGNQLGEIPKLQAYGLKSFYSAHSLQDLQRASKEGVGVATISPIFATPNKGEPLGIEFLEILEEYAFACEIFALGGIVSQKEIDFLKGFSSINGFASIRFFLPLPSN</sequence>
<name>Q7MSL8_WOLSU</name>
<dbReference type="GO" id="GO:0009228">
    <property type="term" value="P:thiamine biosynthetic process"/>
    <property type="evidence" value="ECO:0007669"/>
    <property type="project" value="UniProtKB-KW"/>
</dbReference>
<evidence type="ECO:0000259" key="3">
    <source>
        <dbReference type="Pfam" id="PF02581"/>
    </source>
</evidence>
<proteinExistence type="predicted"/>
<dbReference type="STRING" id="273121.WS0320"/>
<evidence type="ECO:0000313" key="4">
    <source>
        <dbReference type="EMBL" id="CAE09471.1"/>
    </source>
</evidence>
<dbReference type="EMBL" id="BX571657">
    <property type="protein sequence ID" value="CAE09471.1"/>
    <property type="molecule type" value="Genomic_DNA"/>
</dbReference>
<dbReference type="PANTHER" id="PTHR20857:SF15">
    <property type="entry name" value="THIAMINE-PHOSPHATE SYNTHASE"/>
    <property type="match status" value="1"/>
</dbReference>
<protein>
    <recommendedName>
        <fullName evidence="3">Thiamine phosphate synthase/TenI domain-containing protein</fullName>
    </recommendedName>
</protein>
<gene>
    <name evidence="4" type="primary">thiB</name>
    <name evidence="4" type="ordered locus">WS0320</name>
</gene>
<dbReference type="Pfam" id="PF02581">
    <property type="entry name" value="TMP-TENI"/>
    <property type="match status" value="1"/>
</dbReference>
<dbReference type="HOGENOM" id="CLU_018272_5_0_7"/>
<dbReference type="Gene3D" id="3.20.20.70">
    <property type="entry name" value="Aldolase class I"/>
    <property type="match status" value="1"/>
</dbReference>
<evidence type="ECO:0000313" key="5">
    <source>
        <dbReference type="Proteomes" id="UP000000422"/>
    </source>
</evidence>
<feature type="domain" description="Thiamine phosphate synthase/TenI" evidence="3">
    <location>
        <begin position="4"/>
        <end position="162"/>
    </location>
</feature>
<accession>Q7MSL8</accession>
<dbReference type="CDD" id="cd00564">
    <property type="entry name" value="TMP_TenI"/>
    <property type="match status" value="1"/>
</dbReference>
<dbReference type="GO" id="GO:0004789">
    <property type="term" value="F:thiamine-phosphate diphosphorylase activity"/>
    <property type="evidence" value="ECO:0007669"/>
    <property type="project" value="TreeGrafter"/>
</dbReference>
<reference evidence="4 5" key="1">
    <citation type="journal article" date="2003" name="Proc. Natl. Acad. Sci. U.S.A.">
        <title>Complete genome sequence and analysis of Wolinella succinogenes.</title>
        <authorList>
            <person name="Baar C."/>
            <person name="Eppinger M."/>
            <person name="Raddatz G."/>
            <person name="Simon JM."/>
            <person name="Lanz C."/>
            <person name="Klimmek O."/>
            <person name="Nandakumar R."/>
            <person name="Gross R."/>
            <person name="Rosinus A."/>
            <person name="Keller H."/>
            <person name="Jagtap P."/>
            <person name="Linke B."/>
            <person name="Meyer F."/>
            <person name="Lederer H."/>
            <person name="Schuster S.C."/>
        </authorList>
    </citation>
    <scope>NUCLEOTIDE SEQUENCE [LARGE SCALE GENOMIC DNA]</scope>
    <source>
        <strain evidence="5">ATCC 29543 / DSM 1740 / CCUG 13145 / JCM 31913 / LMG 7466 / NCTC 11488 / FDC 602W</strain>
    </source>
</reference>